<dbReference type="Gene3D" id="1.20.1250.20">
    <property type="entry name" value="MFS general substrate transporter like domains"/>
    <property type="match status" value="3"/>
</dbReference>
<dbReference type="InterPro" id="IPR036259">
    <property type="entry name" value="MFS_trans_sf"/>
</dbReference>
<keyword evidence="3" id="KW-0472">Membrane</keyword>
<feature type="transmembrane region" description="Helical" evidence="3">
    <location>
        <begin position="1063"/>
        <end position="1087"/>
    </location>
</feature>
<feature type="transmembrane region" description="Helical" evidence="3">
    <location>
        <begin position="579"/>
        <end position="598"/>
    </location>
</feature>
<evidence type="ECO:0000256" key="2">
    <source>
        <dbReference type="SAM" id="MobiDB-lite"/>
    </source>
</evidence>
<feature type="transmembrane region" description="Helical" evidence="3">
    <location>
        <begin position="462"/>
        <end position="484"/>
    </location>
</feature>
<feature type="transmembrane region" description="Helical" evidence="3">
    <location>
        <begin position="167"/>
        <end position="188"/>
    </location>
</feature>
<evidence type="ECO:0000313" key="5">
    <source>
        <dbReference type="EMBL" id="KAL3276893.1"/>
    </source>
</evidence>
<sequence>MSPLKNPPPGCEQYNLITNDESSVAEIEIVTKKPSLEETEDDSESPSRRSSSESDGEAVVVPPDGGWGWVIVFASFMSNMIVDGIIFSFGIFLADIAQSFQVNKSQVTLVGSLMSGFYLIVGPFASAIANRYGFRLVAIIGSVMGAAALFLSYFATSVQFLCISYGILGGIGFGFIYVPAVIAVGYYFEKWRALATGIGVCGSGIGTFLFAPLSSFLIKHLDWREALLCQGVIVASCIFFGILYRPLKPIKLKDIDKLDEHEKEDLNADIEKLPVATRSKMEEALKFMRTSNGQENNIHSIPRLLGVNNNSEYPTLADVYHTIGVPQPHRRTVGLPSIIFEKRSSVPHLHDNMKLTYESRKPLLKTFTERSMRHRTISEVQRPTFEINRPLYRDDIFFGASLTRLPEYTSRGSLAYNLAVTRVPTKNDVEEEKKHVCKLFPEAVKRTLATMLDYNLLKSPSFLLLAFGGFLTMMGFYVPFMYLADRAKDSGMSEDLTVWLVSSIGIANTVGRVLCGVLSSFPGVNALFVTNTALTIGGFATIISGWSAGVGYQFTYSVVFGLSISPIICGLTNKYGFRIITFIGGIMASAVLLASSFLTKLNLFLFVFGVFGGLACALIYVPSVVIVGFYFERWRALASAISVCGSSCGIICFPLILSNLLEDYQWTGKFRILSVSFLLIPALSLTFKPLKPVTVHPNPEQEDSVLSVYLGGDHGAVLSRMYSNYHNLQYPTTAEVQESSLQTQPLPNIKKDFSSSSTLVATSGYPGGSSIAISKMSTVLEDEFKFSLRDWCLQLWRQLCNCSWCCKFKGIRNTLSTISRPMYRDDIFFAGSVYTLPEYPKKPSVKTTVSSVKGTVSKKSAIDYHLSVTRVATQKDLDEETKTFICCPEALKRIVATMLDFNLLKSPSFLCLSISGFLVSLGMHVPFVYIVQKAMESNIDKNTAAMMVTGLGAANLFGRILSGVMASFPQVNALVITYVGLFVAGIPTLFFAFATDLWMYYIFIALYGSFIATVPSMKTIILVDLLGLDKLTNAFGITLMFQGVSSFMGLPIAGYFIESTNSYNASFLYCGCTTILSGIMLIPIKYIKHWEEKKSMI</sequence>
<feature type="transmembrane region" description="Helical" evidence="3">
    <location>
        <begin position="637"/>
        <end position="657"/>
    </location>
</feature>
<proteinExistence type="predicted"/>
<dbReference type="PROSITE" id="PS50850">
    <property type="entry name" value="MFS"/>
    <property type="match status" value="1"/>
</dbReference>
<feature type="transmembrane region" description="Helical" evidence="3">
    <location>
        <begin position="943"/>
        <end position="961"/>
    </location>
</feature>
<feature type="transmembrane region" description="Helical" evidence="3">
    <location>
        <begin position="67"/>
        <end position="94"/>
    </location>
</feature>
<gene>
    <name evidence="5" type="ORF">HHI36_012264</name>
</gene>
<keyword evidence="3" id="KW-0812">Transmembrane</keyword>
<evidence type="ECO:0000259" key="4">
    <source>
        <dbReference type="PROSITE" id="PS50850"/>
    </source>
</evidence>
<dbReference type="Pfam" id="PF07690">
    <property type="entry name" value="MFS_1"/>
    <property type="match status" value="3"/>
</dbReference>
<feature type="transmembrane region" description="Helical" evidence="3">
    <location>
        <begin position="496"/>
        <end position="515"/>
    </location>
</feature>
<feature type="transmembrane region" description="Helical" evidence="3">
    <location>
        <begin position="909"/>
        <end position="931"/>
    </location>
</feature>
<dbReference type="PANTHER" id="PTHR11360">
    <property type="entry name" value="MONOCARBOXYLATE TRANSPORTER"/>
    <property type="match status" value="1"/>
</dbReference>
<accession>A0ABD2NE32</accession>
<evidence type="ECO:0000313" key="6">
    <source>
        <dbReference type="Proteomes" id="UP001516400"/>
    </source>
</evidence>
<keyword evidence="3" id="KW-1133">Transmembrane helix</keyword>
<dbReference type="AlphaFoldDB" id="A0ABD2NE32"/>
<feature type="transmembrane region" description="Helical" evidence="3">
    <location>
        <begin position="527"/>
        <end position="548"/>
    </location>
</feature>
<protein>
    <recommendedName>
        <fullName evidence="4">Major facilitator superfamily (MFS) profile domain-containing protein</fullName>
    </recommendedName>
</protein>
<dbReference type="InterPro" id="IPR050327">
    <property type="entry name" value="Proton-linked_MCT"/>
</dbReference>
<feature type="transmembrane region" description="Helical" evidence="3">
    <location>
        <begin position="669"/>
        <end position="687"/>
    </location>
</feature>
<dbReference type="PANTHER" id="PTHR11360:SF238">
    <property type="entry name" value="SD10469P"/>
    <property type="match status" value="1"/>
</dbReference>
<dbReference type="EMBL" id="JABFTP020000103">
    <property type="protein sequence ID" value="KAL3276893.1"/>
    <property type="molecule type" value="Genomic_DNA"/>
</dbReference>
<keyword evidence="6" id="KW-1185">Reference proteome</keyword>
<evidence type="ECO:0000256" key="1">
    <source>
        <dbReference type="ARBA" id="ARBA00004141"/>
    </source>
</evidence>
<feature type="transmembrane region" description="Helical" evidence="3">
    <location>
        <begin position="106"/>
        <end position="128"/>
    </location>
</feature>
<feature type="transmembrane region" description="Helical" evidence="3">
    <location>
        <begin position="604"/>
        <end position="630"/>
    </location>
</feature>
<comment type="subcellular location">
    <subcellularLocation>
        <location evidence="1">Membrane</location>
        <topology evidence="1">Multi-pass membrane protein</topology>
    </subcellularLocation>
</comment>
<evidence type="ECO:0000256" key="3">
    <source>
        <dbReference type="SAM" id="Phobius"/>
    </source>
</evidence>
<organism evidence="5 6">
    <name type="scientific">Cryptolaemus montrouzieri</name>
    <dbReference type="NCBI Taxonomy" id="559131"/>
    <lineage>
        <taxon>Eukaryota</taxon>
        <taxon>Metazoa</taxon>
        <taxon>Ecdysozoa</taxon>
        <taxon>Arthropoda</taxon>
        <taxon>Hexapoda</taxon>
        <taxon>Insecta</taxon>
        <taxon>Pterygota</taxon>
        <taxon>Neoptera</taxon>
        <taxon>Endopterygota</taxon>
        <taxon>Coleoptera</taxon>
        <taxon>Polyphaga</taxon>
        <taxon>Cucujiformia</taxon>
        <taxon>Coccinelloidea</taxon>
        <taxon>Coccinellidae</taxon>
        <taxon>Scymninae</taxon>
        <taxon>Scymnini</taxon>
        <taxon>Cryptolaemus</taxon>
    </lineage>
</organism>
<feature type="region of interest" description="Disordered" evidence="2">
    <location>
        <begin position="30"/>
        <end position="60"/>
    </location>
</feature>
<dbReference type="GO" id="GO:0016020">
    <property type="term" value="C:membrane"/>
    <property type="evidence" value="ECO:0007669"/>
    <property type="project" value="UniProtKB-SubCell"/>
</dbReference>
<feature type="transmembrane region" description="Helical" evidence="3">
    <location>
        <begin position="134"/>
        <end position="155"/>
    </location>
</feature>
<feature type="domain" description="Major facilitator superfamily (MFS) profile" evidence="4">
    <location>
        <begin position="908"/>
        <end position="1097"/>
    </location>
</feature>
<feature type="transmembrane region" description="Helical" evidence="3">
    <location>
        <begin position="1000"/>
        <end position="1023"/>
    </location>
</feature>
<name>A0ABD2NE32_9CUCU</name>
<dbReference type="SUPFAM" id="SSF103473">
    <property type="entry name" value="MFS general substrate transporter"/>
    <property type="match status" value="2"/>
</dbReference>
<feature type="transmembrane region" description="Helical" evidence="3">
    <location>
        <begin position="973"/>
        <end position="994"/>
    </location>
</feature>
<reference evidence="5 6" key="1">
    <citation type="journal article" date="2021" name="BMC Biol.">
        <title>Horizontally acquired antibacterial genes associated with adaptive radiation of ladybird beetles.</title>
        <authorList>
            <person name="Li H.S."/>
            <person name="Tang X.F."/>
            <person name="Huang Y.H."/>
            <person name="Xu Z.Y."/>
            <person name="Chen M.L."/>
            <person name="Du X.Y."/>
            <person name="Qiu B.Y."/>
            <person name="Chen P.T."/>
            <person name="Zhang W."/>
            <person name="Slipinski A."/>
            <person name="Escalona H.E."/>
            <person name="Waterhouse R.M."/>
            <person name="Zwick A."/>
            <person name="Pang H."/>
        </authorList>
    </citation>
    <scope>NUCLEOTIDE SEQUENCE [LARGE SCALE GENOMIC DNA]</scope>
    <source>
        <strain evidence="5">SYSU2018</strain>
    </source>
</reference>
<dbReference type="InterPro" id="IPR011701">
    <property type="entry name" value="MFS"/>
</dbReference>
<feature type="transmembrane region" description="Helical" evidence="3">
    <location>
        <begin position="194"/>
        <end position="218"/>
    </location>
</feature>
<dbReference type="InterPro" id="IPR020846">
    <property type="entry name" value="MFS_dom"/>
</dbReference>
<feature type="transmembrane region" description="Helical" evidence="3">
    <location>
        <begin position="1035"/>
        <end position="1057"/>
    </location>
</feature>
<dbReference type="Proteomes" id="UP001516400">
    <property type="component" value="Unassembled WGS sequence"/>
</dbReference>
<comment type="caution">
    <text evidence="5">The sequence shown here is derived from an EMBL/GenBank/DDBJ whole genome shotgun (WGS) entry which is preliminary data.</text>
</comment>